<dbReference type="Proteomes" id="UP001162483">
    <property type="component" value="Unassembled WGS sequence"/>
</dbReference>
<comment type="caution">
    <text evidence="1">The sequence shown here is derived from an EMBL/GenBank/DDBJ whole genome shotgun (WGS) entry which is preliminary data.</text>
</comment>
<dbReference type="EMBL" id="CATNWA010017040">
    <property type="protein sequence ID" value="CAI9597522.1"/>
    <property type="molecule type" value="Genomic_DNA"/>
</dbReference>
<keyword evidence="2" id="KW-1185">Reference proteome</keyword>
<accession>A0ABN9FKF3</accession>
<proteinExistence type="predicted"/>
<evidence type="ECO:0000313" key="1">
    <source>
        <dbReference type="EMBL" id="CAI9597522.1"/>
    </source>
</evidence>
<gene>
    <name evidence="1" type="ORF">SPARVUS_LOCUS12263478</name>
</gene>
<reference evidence="1" key="1">
    <citation type="submission" date="2023-05" db="EMBL/GenBank/DDBJ databases">
        <authorList>
            <person name="Stuckert A."/>
        </authorList>
    </citation>
    <scope>NUCLEOTIDE SEQUENCE</scope>
</reference>
<sequence>MPHISAHLSCLSVSPISATYQCCQSVPPISAMPVSAA</sequence>
<organism evidence="1 2">
    <name type="scientific">Staurois parvus</name>
    <dbReference type="NCBI Taxonomy" id="386267"/>
    <lineage>
        <taxon>Eukaryota</taxon>
        <taxon>Metazoa</taxon>
        <taxon>Chordata</taxon>
        <taxon>Craniata</taxon>
        <taxon>Vertebrata</taxon>
        <taxon>Euteleostomi</taxon>
        <taxon>Amphibia</taxon>
        <taxon>Batrachia</taxon>
        <taxon>Anura</taxon>
        <taxon>Neobatrachia</taxon>
        <taxon>Ranoidea</taxon>
        <taxon>Ranidae</taxon>
        <taxon>Staurois</taxon>
    </lineage>
</organism>
<evidence type="ECO:0000313" key="2">
    <source>
        <dbReference type="Proteomes" id="UP001162483"/>
    </source>
</evidence>
<protein>
    <submittedName>
        <fullName evidence="1">Uncharacterized protein</fullName>
    </submittedName>
</protein>
<name>A0ABN9FKF3_9NEOB</name>